<proteinExistence type="predicted"/>
<organism evidence="1">
    <name type="scientific">Arundo donax</name>
    <name type="common">Giant reed</name>
    <name type="synonym">Donax arundinaceus</name>
    <dbReference type="NCBI Taxonomy" id="35708"/>
    <lineage>
        <taxon>Eukaryota</taxon>
        <taxon>Viridiplantae</taxon>
        <taxon>Streptophyta</taxon>
        <taxon>Embryophyta</taxon>
        <taxon>Tracheophyta</taxon>
        <taxon>Spermatophyta</taxon>
        <taxon>Magnoliopsida</taxon>
        <taxon>Liliopsida</taxon>
        <taxon>Poales</taxon>
        <taxon>Poaceae</taxon>
        <taxon>PACMAD clade</taxon>
        <taxon>Arundinoideae</taxon>
        <taxon>Arundineae</taxon>
        <taxon>Arundo</taxon>
    </lineage>
</organism>
<sequence>MVQFPCCQSSPVACPAFCSLLPVSCCRPR</sequence>
<dbReference type="EMBL" id="GBRH01170673">
    <property type="protein sequence ID" value="JAE27223.1"/>
    <property type="molecule type" value="Transcribed_RNA"/>
</dbReference>
<evidence type="ECO:0000313" key="1">
    <source>
        <dbReference type="EMBL" id="JAE27223.1"/>
    </source>
</evidence>
<name>A0A0A9H2W4_ARUDO</name>
<dbReference type="AlphaFoldDB" id="A0A0A9H2W4"/>
<accession>A0A0A9H2W4</accession>
<reference evidence="1" key="1">
    <citation type="submission" date="2014-09" db="EMBL/GenBank/DDBJ databases">
        <authorList>
            <person name="Magalhaes I.L.F."/>
            <person name="Oliveira U."/>
            <person name="Santos F.R."/>
            <person name="Vidigal T.H.D.A."/>
            <person name="Brescovit A.D."/>
            <person name="Santos A.J."/>
        </authorList>
    </citation>
    <scope>NUCLEOTIDE SEQUENCE</scope>
    <source>
        <tissue evidence="1">Shoot tissue taken approximately 20 cm above the soil surface</tissue>
    </source>
</reference>
<protein>
    <submittedName>
        <fullName evidence="1">Uncharacterized protein</fullName>
    </submittedName>
</protein>
<reference evidence="1" key="2">
    <citation type="journal article" date="2015" name="Data Brief">
        <title>Shoot transcriptome of the giant reed, Arundo donax.</title>
        <authorList>
            <person name="Barrero R.A."/>
            <person name="Guerrero F.D."/>
            <person name="Moolhuijzen P."/>
            <person name="Goolsby J.A."/>
            <person name="Tidwell J."/>
            <person name="Bellgard S.E."/>
            <person name="Bellgard M.I."/>
        </authorList>
    </citation>
    <scope>NUCLEOTIDE SEQUENCE</scope>
    <source>
        <tissue evidence="1">Shoot tissue taken approximately 20 cm above the soil surface</tissue>
    </source>
</reference>